<dbReference type="STRING" id="561176.SAMN04488561_6567"/>
<dbReference type="SUPFAM" id="SSF54909">
    <property type="entry name" value="Dimeric alpha+beta barrel"/>
    <property type="match status" value="1"/>
</dbReference>
<sequence length="126" mass="13157">MSDPYKRDPAPGCDADAVTYAYQGTMRTRPGRRDEVVAILLSGTAGLRAAGCHLYAVGVCETDPDLVVVSELWASKQHHDASLELPETKAAIATAMPMLTGEFTGAEARVEGGLGVDVLTGAAARP</sequence>
<dbReference type="Pfam" id="PF03992">
    <property type="entry name" value="ABM"/>
    <property type="match status" value="1"/>
</dbReference>
<dbReference type="InterPro" id="IPR011008">
    <property type="entry name" value="Dimeric_a/b-barrel"/>
</dbReference>
<keyword evidence="2" id="KW-0560">Oxidoreductase</keyword>
<accession>A0A1H5PXB7</accession>
<dbReference type="Proteomes" id="UP000181980">
    <property type="component" value="Unassembled WGS sequence"/>
</dbReference>
<keyword evidence="3" id="KW-1185">Reference proteome</keyword>
<organism evidence="2 3">
    <name type="scientific">Jiangella alba</name>
    <dbReference type="NCBI Taxonomy" id="561176"/>
    <lineage>
        <taxon>Bacteria</taxon>
        <taxon>Bacillati</taxon>
        <taxon>Actinomycetota</taxon>
        <taxon>Actinomycetes</taxon>
        <taxon>Jiangellales</taxon>
        <taxon>Jiangellaceae</taxon>
        <taxon>Jiangella</taxon>
    </lineage>
</organism>
<reference evidence="3" key="1">
    <citation type="submission" date="2016-10" db="EMBL/GenBank/DDBJ databases">
        <authorList>
            <person name="Varghese N."/>
            <person name="Submissions S."/>
        </authorList>
    </citation>
    <scope>NUCLEOTIDE SEQUENCE [LARGE SCALE GENOMIC DNA]</scope>
    <source>
        <strain evidence="3">DSM 45237</strain>
    </source>
</reference>
<protein>
    <submittedName>
        <fullName evidence="2">Quinol monooxygenase YgiN</fullName>
    </submittedName>
</protein>
<evidence type="ECO:0000259" key="1">
    <source>
        <dbReference type="PROSITE" id="PS51725"/>
    </source>
</evidence>
<dbReference type="PROSITE" id="PS51725">
    <property type="entry name" value="ABM"/>
    <property type="match status" value="1"/>
</dbReference>
<name>A0A1H5PXB7_9ACTN</name>
<dbReference type="EMBL" id="FNUC01000004">
    <property type="protein sequence ID" value="SEF18503.1"/>
    <property type="molecule type" value="Genomic_DNA"/>
</dbReference>
<dbReference type="InterPro" id="IPR007138">
    <property type="entry name" value="ABM_dom"/>
</dbReference>
<proteinExistence type="predicted"/>
<dbReference type="Gene3D" id="3.30.70.100">
    <property type="match status" value="1"/>
</dbReference>
<gene>
    <name evidence="2" type="ORF">SAMN04488561_6567</name>
</gene>
<evidence type="ECO:0000313" key="2">
    <source>
        <dbReference type="EMBL" id="SEF18503.1"/>
    </source>
</evidence>
<keyword evidence="2" id="KW-0503">Monooxygenase</keyword>
<evidence type="ECO:0000313" key="3">
    <source>
        <dbReference type="Proteomes" id="UP000181980"/>
    </source>
</evidence>
<dbReference type="AlphaFoldDB" id="A0A1H5PXB7"/>
<feature type="domain" description="ABM" evidence="1">
    <location>
        <begin position="20"/>
        <end position="110"/>
    </location>
</feature>
<dbReference type="GO" id="GO:0004497">
    <property type="term" value="F:monooxygenase activity"/>
    <property type="evidence" value="ECO:0007669"/>
    <property type="project" value="UniProtKB-KW"/>
</dbReference>